<name>A0A3N4I5C7_ASCIM</name>
<keyword evidence="3" id="KW-0732">Signal</keyword>
<evidence type="ECO:0000313" key="6">
    <source>
        <dbReference type="Proteomes" id="UP000275078"/>
    </source>
</evidence>
<proteinExistence type="predicted"/>
<dbReference type="EMBL" id="ML119686">
    <property type="protein sequence ID" value="RPA80616.1"/>
    <property type="molecule type" value="Genomic_DNA"/>
</dbReference>
<keyword evidence="6" id="KW-1185">Reference proteome</keyword>
<comment type="caution">
    <text evidence="2">Lacks conserved residue(s) required for the propagation of feature annotation.</text>
</comment>
<dbReference type="SMART" id="SM00270">
    <property type="entry name" value="ChtBD1"/>
    <property type="match status" value="1"/>
</dbReference>
<reference evidence="5 6" key="1">
    <citation type="journal article" date="2018" name="Nat. Ecol. Evol.">
        <title>Pezizomycetes genomes reveal the molecular basis of ectomycorrhizal truffle lifestyle.</title>
        <authorList>
            <person name="Murat C."/>
            <person name="Payen T."/>
            <person name="Noel B."/>
            <person name="Kuo A."/>
            <person name="Morin E."/>
            <person name="Chen J."/>
            <person name="Kohler A."/>
            <person name="Krizsan K."/>
            <person name="Balestrini R."/>
            <person name="Da Silva C."/>
            <person name="Montanini B."/>
            <person name="Hainaut M."/>
            <person name="Levati E."/>
            <person name="Barry K.W."/>
            <person name="Belfiori B."/>
            <person name="Cichocki N."/>
            <person name="Clum A."/>
            <person name="Dockter R.B."/>
            <person name="Fauchery L."/>
            <person name="Guy J."/>
            <person name="Iotti M."/>
            <person name="Le Tacon F."/>
            <person name="Lindquist E.A."/>
            <person name="Lipzen A."/>
            <person name="Malagnac F."/>
            <person name="Mello A."/>
            <person name="Molinier V."/>
            <person name="Miyauchi S."/>
            <person name="Poulain J."/>
            <person name="Riccioni C."/>
            <person name="Rubini A."/>
            <person name="Sitrit Y."/>
            <person name="Splivallo R."/>
            <person name="Traeger S."/>
            <person name="Wang M."/>
            <person name="Zifcakova L."/>
            <person name="Wipf D."/>
            <person name="Zambonelli A."/>
            <person name="Paolocci F."/>
            <person name="Nowrousian M."/>
            <person name="Ottonello S."/>
            <person name="Baldrian P."/>
            <person name="Spatafora J.W."/>
            <person name="Henrissat B."/>
            <person name="Nagy L.G."/>
            <person name="Aury J.M."/>
            <person name="Wincker P."/>
            <person name="Grigoriev I.V."/>
            <person name="Bonfante P."/>
            <person name="Martin F.M."/>
        </authorList>
    </citation>
    <scope>NUCLEOTIDE SEQUENCE [LARGE SCALE GENOMIC DNA]</scope>
    <source>
        <strain evidence="5 6">RN42</strain>
    </source>
</reference>
<evidence type="ECO:0000256" key="2">
    <source>
        <dbReference type="PROSITE-ProRule" id="PRU00261"/>
    </source>
</evidence>
<dbReference type="STRING" id="1160509.A0A3N4I5C7"/>
<sequence length="89" mass="9272">MKAFTATLVTILSFLLFQQSLVSAHAIPNVRVLKVRDSPSGRCGPQGDGARCDSYGLGNECCSASGWCGDSMDHCGIGCQAGFGVCAIR</sequence>
<protein>
    <recommendedName>
        <fullName evidence="4">Chitin-binding type-1 domain-containing protein</fullName>
    </recommendedName>
</protein>
<dbReference type="Proteomes" id="UP000275078">
    <property type="component" value="Unassembled WGS sequence"/>
</dbReference>
<evidence type="ECO:0000259" key="4">
    <source>
        <dbReference type="PROSITE" id="PS50941"/>
    </source>
</evidence>
<feature type="domain" description="Chitin-binding type-1" evidence="4">
    <location>
        <begin position="40"/>
        <end position="88"/>
    </location>
</feature>
<dbReference type="Gene3D" id="3.30.60.10">
    <property type="entry name" value="Endochitinase-like"/>
    <property type="match status" value="1"/>
</dbReference>
<evidence type="ECO:0000256" key="1">
    <source>
        <dbReference type="ARBA" id="ARBA00022669"/>
    </source>
</evidence>
<dbReference type="PROSITE" id="PS50941">
    <property type="entry name" value="CHIT_BIND_I_2"/>
    <property type="match status" value="1"/>
</dbReference>
<gene>
    <name evidence="5" type="ORF">BJ508DRAFT_126486</name>
</gene>
<dbReference type="Pfam" id="PF00187">
    <property type="entry name" value="Chitin_bind_1"/>
    <property type="match status" value="1"/>
</dbReference>
<accession>A0A3N4I5C7</accession>
<dbReference type="SUPFAM" id="SSF57016">
    <property type="entry name" value="Plant lectins/antimicrobial peptides"/>
    <property type="match status" value="1"/>
</dbReference>
<dbReference type="InterPro" id="IPR036861">
    <property type="entry name" value="Endochitinase-like_sf"/>
</dbReference>
<dbReference type="OrthoDB" id="5985073at2759"/>
<organism evidence="5 6">
    <name type="scientific">Ascobolus immersus RN42</name>
    <dbReference type="NCBI Taxonomy" id="1160509"/>
    <lineage>
        <taxon>Eukaryota</taxon>
        <taxon>Fungi</taxon>
        <taxon>Dikarya</taxon>
        <taxon>Ascomycota</taxon>
        <taxon>Pezizomycotina</taxon>
        <taxon>Pezizomycetes</taxon>
        <taxon>Pezizales</taxon>
        <taxon>Ascobolaceae</taxon>
        <taxon>Ascobolus</taxon>
    </lineage>
</organism>
<dbReference type="GO" id="GO:0008061">
    <property type="term" value="F:chitin binding"/>
    <property type="evidence" value="ECO:0007669"/>
    <property type="project" value="UniProtKB-UniRule"/>
</dbReference>
<dbReference type="AlphaFoldDB" id="A0A3N4I5C7"/>
<keyword evidence="1 2" id="KW-0147">Chitin-binding</keyword>
<evidence type="ECO:0000313" key="5">
    <source>
        <dbReference type="EMBL" id="RPA80616.1"/>
    </source>
</evidence>
<feature type="chain" id="PRO_5018113238" description="Chitin-binding type-1 domain-containing protein" evidence="3">
    <location>
        <begin position="25"/>
        <end position="89"/>
    </location>
</feature>
<keyword evidence="2" id="KW-1015">Disulfide bond</keyword>
<feature type="signal peptide" evidence="3">
    <location>
        <begin position="1"/>
        <end position="24"/>
    </location>
</feature>
<dbReference type="InterPro" id="IPR001002">
    <property type="entry name" value="Chitin-bd_1"/>
</dbReference>
<feature type="disulfide bond" evidence="2">
    <location>
        <begin position="61"/>
        <end position="75"/>
    </location>
</feature>
<evidence type="ECO:0000256" key="3">
    <source>
        <dbReference type="SAM" id="SignalP"/>
    </source>
</evidence>